<evidence type="ECO:0000256" key="6">
    <source>
        <dbReference type="ARBA" id="ARBA00023180"/>
    </source>
</evidence>
<organism evidence="10 11">
    <name type="scientific">Phomopsis amygdali</name>
    <name type="common">Fusicoccum amygdali</name>
    <dbReference type="NCBI Taxonomy" id="1214568"/>
    <lineage>
        <taxon>Eukaryota</taxon>
        <taxon>Fungi</taxon>
        <taxon>Dikarya</taxon>
        <taxon>Ascomycota</taxon>
        <taxon>Pezizomycotina</taxon>
        <taxon>Sordariomycetes</taxon>
        <taxon>Sordariomycetidae</taxon>
        <taxon>Diaporthales</taxon>
        <taxon>Diaporthaceae</taxon>
        <taxon>Diaporthe</taxon>
    </lineage>
</organism>
<evidence type="ECO:0000256" key="1">
    <source>
        <dbReference type="ARBA" id="ARBA00004141"/>
    </source>
</evidence>
<dbReference type="Proteomes" id="UP001265746">
    <property type="component" value="Unassembled WGS sequence"/>
</dbReference>
<dbReference type="PRINTS" id="PR01036">
    <property type="entry name" value="TCRTETB"/>
</dbReference>
<keyword evidence="5 8" id="KW-0472">Membrane</keyword>
<name>A0AAD9W0A9_PHOAM</name>
<feature type="transmembrane region" description="Helical" evidence="8">
    <location>
        <begin position="221"/>
        <end position="243"/>
    </location>
</feature>
<feature type="transmembrane region" description="Helical" evidence="8">
    <location>
        <begin position="158"/>
        <end position="179"/>
    </location>
</feature>
<dbReference type="PANTHER" id="PTHR23501:SF187">
    <property type="entry name" value="MAJOR FACILITATOR SUPERFAMILY (MFS) PROFILE DOMAIN-CONTAINING PROTEIN"/>
    <property type="match status" value="1"/>
</dbReference>
<evidence type="ECO:0000313" key="10">
    <source>
        <dbReference type="EMBL" id="KAK2598636.1"/>
    </source>
</evidence>
<dbReference type="SUPFAM" id="SSF103473">
    <property type="entry name" value="MFS general substrate transporter"/>
    <property type="match status" value="1"/>
</dbReference>
<feature type="transmembrane region" description="Helical" evidence="8">
    <location>
        <begin position="264"/>
        <end position="286"/>
    </location>
</feature>
<dbReference type="InterPro" id="IPR020846">
    <property type="entry name" value="MFS_dom"/>
</dbReference>
<feature type="transmembrane region" description="Helical" evidence="8">
    <location>
        <begin position="537"/>
        <end position="554"/>
    </location>
</feature>
<evidence type="ECO:0000259" key="9">
    <source>
        <dbReference type="PROSITE" id="PS50850"/>
    </source>
</evidence>
<evidence type="ECO:0000256" key="5">
    <source>
        <dbReference type="ARBA" id="ARBA00023136"/>
    </source>
</evidence>
<feature type="region of interest" description="Disordered" evidence="7">
    <location>
        <begin position="1"/>
        <end position="46"/>
    </location>
</feature>
<dbReference type="GO" id="GO:0005886">
    <property type="term" value="C:plasma membrane"/>
    <property type="evidence" value="ECO:0007669"/>
    <property type="project" value="TreeGrafter"/>
</dbReference>
<feature type="transmembrane region" description="Helical" evidence="8">
    <location>
        <begin position="191"/>
        <end position="209"/>
    </location>
</feature>
<comment type="subcellular location">
    <subcellularLocation>
        <location evidence="1">Membrane</location>
        <topology evidence="1">Multi-pass membrane protein</topology>
    </subcellularLocation>
</comment>
<dbReference type="AlphaFoldDB" id="A0AAD9W0A9"/>
<dbReference type="EMBL" id="JAUJFL010000008">
    <property type="protein sequence ID" value="KAK2598636.1"/>
    <property type="molecule type" value="Genomic_DNA"/>
</dbReference>
<proteinExistence type="predicted"/>
<dbReference type="PANTHER" id="PTHR23501">
    <property type="entry name" value="MAJOR FACILITATOR SUPERFAMILY"/>
    <property type="match status" value="1"/>
</dbReference>
<dbReference type="Gene3D" id="1.20.1720.10">
    <property type="entry name" value="Multidrug resistance protein D"/>
    <property type="match status" value="1"/>
</dbReference>
<comment type="caution">
    <text evidence="10">The sequence shown here is derived from an EMBL/GenBank/DDBJ whole genome shotgun (WGS) entry which is preliminary data.</text>
</comment>
<gene>
    <name evidence="10" type="ORF">N8I77_012031</name>
</gene>
<keyword evidence="3 8" id="KW-0812">Transmembrane</keyword>
<feature type="transmembrane region" description="Helical" evidence="8">
    <location>
        <begin position="292"/>
        <end position="310"/>
    </location>
</feature>
<feature type="compositionally biased region" description="Basic and acidic residues" evidence="7">
    <location>
        <begin position="1"/>
        <end position="36"/>
    </location>
</feature>
<feature type="transmembrane region" description="Helical" evidence="8">
    <location>
        <begin position="103"/>
        <end position="121"/>
    </location>
</feature>
<evidence type="ECO:0000313" key="11">
    <source>
        <dbReference type="Proteomes" id="UP001265746"/>
    </source>
</evidence>
<feature type="transmembrane region" description="Helical" evidence="8">
    <location>
        <begin position="369"/>
        <end position="388"/>
    </location>
</feature>
<feature type="domain" description="Major facilitator superfamily (MFS) profile" evidence="9">
    <location>
        <begin position="68"/>
        <end position="560"/>
    </location>
</feature>
<evidence type="ECO:0000256" key="7">
    <source>
        <dbReference type="SAM" id="MobiDB-lite"/>
    </source>
</evidence>
<dbReference type="Pfam" id="PF07690">
    <property type="entry name" value="MFS_1"/>
    <property type="match status" value="1"/>
</dbReference>
<feature type="transmembrane region" description="Helical" evidence="8">
    <location>
        <begin position="133"/>
        <end position="152"/>
    </location>
</feature>
<sequence length="582" mass="63389">MFLDAVRKDKASATDGRDAIQERSADSTPSDTDKPGPSDQEQEQEQIMLEEKEPAEPHFERGLRFWAIIVVLGISGLLGSLEHTVVVTAGPYILQDLNMREEFVWITNGFFVTSTAMTPLLGQLCNIFGRRWVFLTVIAFNTLGSGICGGATSSDMLIAGRALQGAGSGGIVLIINIIVSDLCPLRHRGRYFAVILAIYGIGLATGPLIGGVVAEYSTWRWVFYLSLPIGGFSMISMFFLLRYDTIDNTTMGQKLRRLDIVGNLILAASTVSVLYSLTYAGTIYSWSSWHTLVPLLVGFLGFLIFGLYEASGLPVEPVMPMRLLAHRTSIIVFINTWVNACMYLWFLYFLPIYFQAVALYSATRAGYSLFPQAAAGAPASIVAGLILSRWGKFKALHFAGFAFCAVGMGITSLVDESTSIVHWAACQILVAIGVGVVVDTLPPAFQAPVSEDDQAAATSCWAFMRSFGGIWGVAIPAVVFNNRVDEMLTSTVSDPAARALLGRGGAFQEASANFVRQFAPDVQAEIRTLYADALDRVFWVGAIFAVVGALLCLIEKEVPMRLHLQTRYHLEKGEKTGHGHEA</sequence>
<dbReference type="InterPro" id="IPR036259">
    <property type="entry name" value="MFS_trans_sf"/>
</dbReference>
<evidence type="ECO:0000256" key="4">
    <source>
        <dbReference type="ARBA" id="ARBA00022989"/>
    </source>
</evidence>
<evidence type="ECO:0000256" key="3">
    <source>
        <dbReference type="ARBA" id="ARBA00022692"/>
    </source>
</evidence>
<keyword evidence="11" id="KW-1185">Reference proteome</keyword>
<keyword evidence="2" id="KW-0813">Transport</keyword>
<protein>
    <recommendedName>
        <fullName evidence="9">Major facilitator superfamily (MFS) profile domain-containing protein</fullName>
    </recommendedName>
</protein>
<dbReference type="GO" id="GO:0022857">
    <property type="term" value="F:transmembrane transporter activity"/>
    <property type="evidence" value="ECO:0007669"/>
    <property type="project" value="InterPro"/>
</dbReference>
<dbReference type="PROSITE" id="PS50850">
    <property type="entry name" value="MFS"/>
    <property type="match status" value="1"/>
</dbReference>
<reference evidence="10" key="1">
    <citation type="submission" date="2023-06" db="EMBL/GenBank/DDBJ databases">
        <authorList>
            <person name="Noh H."/>
        </authorList>
    </citation>
    <scope>NUCLEOTIDE SEQUENCE</scope>
    <source>
        <strain evidence="10">DUCC20226</strain>
    </source>
</reference>
<dbReference type="InterPro" id="IPR011701">
    <property type="entry name" value="MFS"/>
</dbReference>
<feature type="transmembrane region" description="Helical" evidence="8">
    <location>
        <begin position="420"/>
        <end position="441"/>
    </location>
</feature>
<evidence type="ECO:0000256" key="8">
    <source>
        <dbReference type="SAM" id="Phobius"/>
    </source>
</evidence>
<evidence type="ECO:0000256" key="2">
    <source>
        <dbReference type="ARBA" id="ARBA00022448"/>
    </source>
</evidence>
<keyword evidence="4 8" id="KW-1133">Transmembrane helix</keyword>
<accession>A0AAD9W0A9</accession>
<keyword evidence="6" id="KW-0325">Glycoprotein</keyword>
<dbReference type="Gene3D" id="1.20.1250.20">
    <property type="entry name" value="MFS general substrate transporter like domains"/>
    <property type="match status" value="1"/>
</dbReference>
<feature type="transmembrane region" description="Helical" evidence="8">
    <location>
        <begin position="65"/>
        <end position="83"/>
    </location>
</feature>
<feature type="transmembrane region" description="Helical" evidence="8">
    <location>
        <begin position="330"/>
        <end position="349"/>
    </location>
</feature>
<feature type="transmembrane region" description="Helical" evidence="8">
    <location>
        <begin position="395"/>
        <end position="414"/>
    </location>
</feature>
<feature type="transmembrane region" description="Helical" evidence="8">
    <location>
        <begin position="462"/>
        <end position="480"/>
    </location>
</feature>